<dbReference type="Ensembl" id="ENSHBUT00000033265.1">
    <property type="protein sequence ID" value="ENSHBUP00000014163.1"/>
    <property type="gene ID" value="ENSHBUG00000015997.1"/>
</dbReference>
<protein>
    <submittedName>
        <fullName evidence="1">Uncharacterized protein</fullName>
    </submittedName>
</protein>
<reference evidence="1" key="1">
    <citation type="submission" date="2025-08" db="UniProtKB">
        <authorList>
            <consortium name="Ensembl"/>
        </authorList>
    </citation>
    <scope>IDENTIFICATION</scope>
</reference>
<name>A0A3Q2VZT3_HAPBU</name>
<evidence type="ECO:0000313" key="2">
    <source>
        <dbReference type="Proteomes" id="UP000264840"/>
    </source>
</evidence>
<evidence type="ECO:0000313" key="1">
    <source>
        <dbReference type="Ensembl" id="ENSHBUP00000014163.1"/>
    </source>
</evidence>
<organism evidence="1 2">
    <name type="scientific">Haplochromis burtoni</name>
    <name type="common">Burton's mouthbrooder</name>
    <name type="synonym">Chromis burtoni</name>
    <dbReference type="NCBI Taxonomy" id="8153"/>
    <lineage>
        <taxon>Eukaryota</taxon>
        <taxon>Metazoa</taxon>
        <taxon>Chordata</taxon>
        <taxon>Craniata</taxon>
        <taxon>Vertebrata</taxon>
        <taxon>Euteleostomi</taxon>
        <taxon>Actinopterygii</taxon>
        <taxon>Neopterygii</taxon>
        <taxon>Teleostei</taxon>
        <taxon>Neoteleostei</taxon>
        <taxon>Acanthomorphata</taxon>
        <taxon>Ovalentaria</taxon>
        <taxon>Cichlomorphae</taxon>
        <taxon>Cichliformes</taxon>
        <taxon>Cichlidae</taxon>
        <taxon>African cichlids</taxon>
        <taxon>Pseudocrenilabrinae</taxon>
        <taxon>Haplochromini</taxon>
        <taxon>Haplochromis</taxon>
    </lineage>
</organism>
<dbReference type="Proteomes" id="UP000264840">
    <property type="component" value="Unplaced"/>
</dbReference>
<accession>A0A3Q2VZT3</accession>
<proteinExistence type="predicted"/>
<reference evidence="1" key="2">
    <citation type="submission" date="2025-09" db="UniProtKB">
        <authorList>
            <consortium name="Ensembl"/>
        </authorList>
    </citation>
    <scope>IDENTIFICATION</scope>
</reference>
<dbReference type="AlphaFoldDB" id="A0A3Q2VZT3"/>
<sequence length="153" mass="17264">LGLSCPPTPIHGFLLNQQHGTKITLNTHMRVRAQTQTDTSTLHQPPAPLQHQGGERLCRLDINIQCAVKAKTTVNTACMKSWLCLTGAETLTQHTTKHAHARTRDCGLSWAKESSRGVLKLTNLYETNTIHTKGRWLKRLGRKQKKKNVRNRK</sequence>
<keyword evidence="2" id="KW-1185">Reference proteome</keyword>